<proteinExistence type="inferred from homology"/>
<evidence type="ECO:0000313" key="3">
    <source>
        <dbReference type="EMBL" id="RKS67958.1"/>
    </source>
</evidence>
<keyword evidence="4" id="KW-1185">Reference proteome</keyword>
<evidence type="ECO:0000259" key="2">
    <source>
        <dbReference type="Pfam" id="PF01636"/>
    </source>
</evidence>
<feature type="domain" description="Aminoglycoside phosphotransferase" evidence="2">
    <location>
        <begin position="33"/>
        <end position="265"/>
    </location>
</feature>
<dbReference type="InterPro" id="IPR050249">
    <property type="entry name" value="Pseudomonas-type_ThrB"/>
</dbReference>
<comment type="caution">
    <text evidence="3">The sequence shown here is derived from an EMBL/GenBank/DDBJ whole genome shotgun (WGS) entry which is preliminary data.</text>
</comment>
<dbReference type="RefSeq" id="WP_121195102.1">
    <property type="nucleotide sequence ID" value="NZ_RBWV01000017.1"/>
</dbReference>
<dbReference type="Gene3D" id="3.90.1200.10">
    <property type="match status" value="1"/>
</dbReference>
<name>A0A420XKB8_9ACTN</name>
<sequence>MTAQPAAAPATWEEQAARALPCYGLEGSAVRLLSVSENATFLVQPEGAEALVLRLNRPGYHSRDAIESELAWVSALRAEGVVRTPPVIPTVSGERVAVLAPGGRHAVLFAHVPGVHPDETRLLPSFPRLGALTARLHAHARGWSRPTGFQRFRWDADTSIGSGGHWGRWQDGLGVGRSELEVLGAAAGLVRRRLAGYGDDPDRFGLVHADMRLANLLVDGDDVTVIDFDDCGFSWYLYDLAASLSFIEHLPEAPELVAAWVDGYRSEAPLSDGDEAMLPTFVMLRRILLLAWIGSHSETEQARAMGVGFTRDSCELAERFLTSGGGSLWP</sequence>
<dbReference type="PANTHER" id="PTHR21064:SF6">
    <property type="entry name" value="AMINOGLYCOSIDE PHOSPHOTRANSFERASE DOMAIN-CONTAINING PROTEIN"/>
    <property type="match status" value="1"/>
</dbReference>
<keyword evidence="3" id="KW-0808">Transferase</keyword>
<gene>
    <name evidence="3" type="ORF">CLV35_3865</name>
</gene>
<evidence type="ECO:0000313" key="4">
    <source>
        <dbReference type="Proteomes" id="UP000281955"/>
    </source>
</evidence>
<comment type="similarity">
    <text evidence="1">Belongs to the pseudomonas-type ThrB family.</text>
</comment>
<dbReference type="InParanoid" id="A0A420XKB8"/>
<dbReference type="GO" id="GO:0009088">
    <property type="term" value="P:threonine biosynthetic process"/>
    <property type="evidence" value="ECO:0007669"/>
    <property type="project" value="TreeGrafter"/>
</dbReference>
<dbReference type="PANTHER" id="PTHR21064">
    <property type="entry name" value="AMINOGLYCOSIDE PHOSPHOTRANSFERASE DOMAIN-CONTAINING PROTEIN-RELATED"/>
    <property type="match status" value="1"/>
</dbReference>
<dbReference type="SUPFAM" id="SSF56112">
    <property type="entry name" value="Protein kinase-like (PK-like)"/>
    <property type="match status" value="1"/>
</dbReference>
<accession>A0A420XKB8</accession>
<dbReference type="OrthoDB" id="241498at2"/>
<dbReference type="Pfam" id="PF01636">
    <property type="entry name" value="APH"/>
    <property type="match status" value="1"/>
</dbReference>
<dbReference type="InterPro" id="IPR002575">
    <property type="entry name" value="Aminoglycoside_PTrfase"/>
</dbReference>
<protein>
    <submittedName>
        <fullName evidence="3">Ser/Thr protein kinase RdoA (MazF antagonist)</fullName>
    </submittedName>
</protein>
<organism evidence="3 4">
    <name type="scientific">Motilibacter peucedani</name>
    <dbReference type="NCBI Taxonomy" id="598650"/>
    <lineage>
        <taxon>Bacteria</taxon>
        <taxon>Bacillati</taxon>
        <taxon>Actinomycetota</taxon>
        <taxon>Actinomycetes</taxon>
        <taxon>Motilibacterales</taxon>
        <taxon>Motilibacteraceae</taxon>
        <taxon>Motilibacter</taxon>
    </lineage>
</organism>
<dbReference type="EMBL" id="RBWV01000017">
    <property type="protein sequence ID" value="RKS67958.1"/>
    <property type="molecule type" value="Genomic_DNA"/>
</dbReference>
<dbReference type="GO" id="GO:0004413">
    <property type="term" value="F:homoserine kinase activity"/>
    <property type="evidence" value="ECO:0007669"/>
    <property type="project" value="TreeGrafter"/>
</dbReference>
<reference evidence="3 4" key="1">
    <citation type="submission" date="2018-10" db="EMBL/GenBank/DDBJ databases">
        <title>Genomic Encyclopedia of Archaeal and Bacterial Type Strains, Phase II (KMG-II): from individual species to whole genera.</title>
        <authorList>
            <person name="Goeker M."/>
        </authorList>
    </citation>
    <scope>NUCLEOTIDE SEQUENCE [LARGE SCALE GENOMIC DNA]</scope>
    <source>
        <strain evidence="3 4">RP-AC37</strain>
    </source>
</reference>
<dbReference type="AlphaFoldDB" id="A0A420XKB8"/>
<dbReference type="Proteomes" id="UP000281955">
    <property type="component" value="Unassembled WGS sequence"/>
</dbReference>
<keyword evidence="3" id="KW-0418">Kinase</keyword>
<dbReference type="InterPro" id="IPR011009">
    <property type="entry name" value="Kinase-like_dom_sf"/>
</dbReference>
<evidence type="ECO:0000256" key="1">
    <source>
        <dbReference type="ARBA" id="ARBA00038240"/>
    </source>
</evidence>